<dbReference type="GO" id="GO:0006508">
    <property type="term" value="P:proteolysis"/>
    <property type="evidence" value="ECO:0007669"/>
    <property type="project" value="UniProtKB-KW"/>
</dbReference>
<keyword evidence="5" id="KW-0472">Membrane</keyword>
<evidence type="ECO:0000256" key="2">
    <source>
        <dbReference type="ARBA" id="ARBA00022670"/>
    </source>
</evidence>
<dbReference type="Gene3D" id="3.90.1720.10">
    <property type="entry name" value="endopeptidase domain like (from Nostoc punctiforme)"/>
    <property type="match status" value="1"/>
</dbReference>
<reference evidence="7" key="1">
    <citation type="submission" date="2019-08" db="EMBL/GenBank/DDBJ databases">
        <authorList>
            <person name="Kucharzyk K."/>
            <person name="Murdoch R.W."/>
            <person name="Higgins S."/>
            <person name="Loffler F."/>
        </authorList>
    </citation>
    <scope>NUCLEOTIDE SEQUENCE</scope>
</reference>
<evidence type="ECO:0000256" key="4">
    <source>
        <dbReference type="ARBA" id="ARBA00022807"/>
    </source>
</evidence>
<comment type="caution">
    <text evidence="7">The sequence shown here is derived from an EMBL/GenBank/DDBJ whole genome shotgun (WGS) entry which is preliminary data.</text>
</comment>
<feature type="domain" description="NlpC/P60" evidence="6">
    <location>
        <begin position="67"/>
        <end position="162"/>
    </location>
</feature>
<protein>
    <recommendedName>
        <fullName evidence="6">NlpC/P60 domain-containing protein</fullName>
    </recommendedName>
</protein>
<evidence type="ECO:0000256" key="3">
    <source>
        <dbReference type="ARBA" id="ARBA00022801"/>
    </source>
</evidence>
<keyword evidence="5" id="KW-0812">Transmembrane</keyword>
<keyword evidence="3" id="KW-0378">Hydrolase</keyword>
<comment type="similarity">
    <text evidence="1">Belongs to the peptidase C40 family.</text>
</comment>
<gene>
    <name evidence="7" type="ORF">SDC9_165452</name>
</gene>
<keyword evidence="4" id="KW-0788">Thiol protease</keyword>
<dbReference type="InterPro" id="IPR000064">
    <property type="entry name" value="NLP_P60_dom"/>
</dbReference>
<evidence type="ECO:0000313" key="7">
    <source>
        <dbReference type="EMBL" id="MPN18094.1"/>
    </source>
</evidence>
<dbReference type="SUPFAM" id="SSF54001">
    <property type="entry name" value="Cysteine proteinases"/>
    <property type="match status" value="1"/>
</dbReference>
<dbReference type="Pfam" id="PF00877">
    <property type="entry name" value="NLPC_P60"/>
    <property type="match status" value="1"/>
</dbReference>
<keyword evidence="5" id="KW-1133">Transmembrane helix</keyword>
<feature type="transmembrane region" description="Helical" evidence="5">
    <location>
        <begin position="23"/>
        <end position="42"/>
    </location>
</feature>
<sequence>MLTDKTNYGLARHAQGFLALPTVYLWGGLGQILSLALFHEIINRYPDYYTEKKQHEYEGFIDNNYYALDCSGLIKNYLMNGKDNFRYNPAVDYNSKLFLEKSTTKGTICSLPEIPGVCLYLEGHVGVYIGNSDVIEATNNPDFGNGVIKSRLNQRNWEQWFYCPHIRYED</sequence>
<dbReference type="EMBL" id="VSSQ01065349">
    <property type="protein sequence ID" value="MPN18094.1"/>
    <property type="molecule type" value="Genomic_DNA"/>
</dbReference>
<evidence type="ECO:0000256" key="5">
    <source>
        <dbReference type="SAM" id="Phobius"/>
    </source>
</evidence>
<accession>A0A645G1T1</accession>
<evidence type="ECO:0000259" key="6">
    <source>
        <dbReference type="Pfam" id="PF00877"/>
    </source>
</evidence>
<dbReference type="GO" id="GO:0008234">
    <property type="term" value="F:cysteine-type peptidase activity"/>
    <property type="evidence" value="ECO:0007669"/>
    <property type="project" value="UniProtKB-KW"/>
</dbReference>
<organism evidence="7">
    <name type="scientific">bioreactor metagenome</name>
    <dbReference type="NCBI Taxonomy" id="1076179"/>
    <lineage>
        <taxon>unclassified sequences</taxon>
        <taxon>metagenomes</taxon>
        <taxon>ecological metagenomes</taxon>
    </lineage>
</organism>
<proteinExistence type="inferred from homology"/>
<dbReference type="InterPro" id="IPR038765">
    <property type="entry name" value="Papain-like_cys_pep_sf"/>
</dbReference>
<evidence type="ECO:0000256" key="1">
    <source>
        <dbReference type="ARBA" id="ARBA00007074"/>
    </source>
</evidence>
<name>A0A645G1T1_9ZZZZ</name>
<keyword evidence="2" id="KW-0645">Protease</keyword>
<dbReference type="AlphaFoldDB" id="A0A645G1T1"/>